<dbReference type="InterPro" id="IPR008258">
    <property type="entry name" value="Transglycosylase_SLT_dom_1"/>
</dbReference>
<organism evidence="3 4">
    <name type="scientific">Nocardia transvalensis</name>
    <dbReference type="NCBI Taxonomy" id="37333"/>
    <lineage>
        <taxon>Bacteria</taxon>
        <taxon>Bacillati</taxon>
        <taxon>Actinomycetota</taxon>
        <taxon>Actinomycetes</taxon>
        <taxon>Mycobacteriales</taxon>
        <taxon>Nocardiaceae</taxon>
        <taxon>Nocardia</taxon>
    </lineage>
</organism>
<dbReference type="InterPro" id="IPR023346">
    <property type="entry name" value="Lysozyme-like_dom_sf"/>
</dbReference>
<comment type="caution">
    <text evidence="3">The sequence shown here is derived from an EMBL/GenBank/DDBJ whole genome shotgun (WGS) entry which is preliminary data.</text>
</comment>
<evidence type="ECO:0000256" key="1">
    <source>
        <dbReference type="SAM" id="MobiDB-lite"/>
    </source>
</evidence>
<proteinExistence type="predicted"/>
<dbReference type="Pfam" id="PF01464">
    <property type="entry name" value="SLT"/>
    <property type="match status" value="1"/>
</dbReference>
<dbReference type="RefSeq" id="WP_051163051.1">
    <property type="nucleotide sequence ID" value="NZ_JACHIT010000002.1"/>
</dbReference>
<evidence type="ECO:0000259" key="2">
    <source>
        <dbReference type="Pfam" id="PF01464"/>
    </source>
</evidence>
<evidence type="ECO:0000313" key="4">
    <source>
        <dbReference type="Proteomes" id="UP000540412"/>
    </source>
</evidence>
<keyword evidence="4" id="KW-1185">Reference proteome</keyword>
<accession>A0A7W9PN82</accession>
<sequence length="326" mass="34337">MAKEAIELTARPDAPVLNTYVGHTQTVLNKVLKAIGDGTADSITVEKLDDLDKADETNKGDLAEQFGKQEGKAKEYRTHLNGLDVGVADIAAKSAGVSNTAHREVMDLKDDIQGIIGAVPQDPPLSRQMEAISAIDKAVGDTEHTVTNAHNQLSGNSFNVPSHSYGAPSSSAIPHNSSGGYNSGYTDKVSSASGSNAKNVLSKEELIKHIGEALDALGITDPAARARWTEGYLTLIQRESGGNAGSINNWDSNAAAGHASQGLTQTIPSTFEAYHVKGTSNVITDPTANIASSMNYVMSRYDVSRDGSNLTANVQQADANRSPKGY</sequence>
<gene>
    <name evidence="3" type="ORF">BJY24_007645</name>
</gene>
<feature type="region of interest" description="Disordered" evidence="1">
    <location>
        <begin position="151"/>
        <end position="179"/>
    </location>
</feature>
<name>A0A7W9PN82_9NOCA</name>
<protein>
    <recommendedName>
        <fullName evidence="2">Transglycosylase SLT domain-containing protein</fullName>
    </recommendedName>
</protein>
<dbReference type="EMBL" id="JACHIT010000002">
    <property type="protein sequence ID" value="MBB5918733.1"/>
    <property type="molecule type" value="Genomic_DNA"/>
</dbReference>
<dbReference type="Proteomes" id="UP000540412">
    <property type="component" value="Unassembled WGS sequence"/>
</dbReference>
<dbReference type="Gene3D" id="1.10.530.10">
    <property type="match status" value="1"/>
</dbReference>
<dbReference type="SUPFAM" id="SSF53955">
    <property type="entry name" value="Lysozyme-like"/>
    <property type="match status" value="1"/>
</dbReference>
<dbReference type="AlphaFoldDB" id="A0A7W9PN82"/>
<feature type="domain" description="Transglycosylase SLT" evidence="2">
    <location>
        <begin position="230"/>
        <end position="303"/>
    </location>
</feature>
<evidence type="ECO:0000313" key="3">
    <source>
        <dbReference type="EMBL" id="MBB5918733.1"/>
    </source>
</evidence>
<reference evidence="3 4" key="1">
    <citation type="submission" date="2020-08" db="EMBL/GenBank/DDBJ databases">
        <title>Sequencing the genomes of 1000 actinobacteria strains.</title>
        <authorList>
            <person name="Klenk H.-P."/>
        </authorList>
    </citation>
    <scope>NUCLEOTIDE SEQUENCE [LARGE SCALE GENOMIC DNA]</scope>
    <source>
        <strain evidence="3 4">DSM 43582</strain>
    </source>
</reference>